<feature type="region of interest" description="Disordered" evidence="1">
    <location>
        <begin position="31"/>
        <end position="56"/>
    </location>
</feature>
<keyword evidence="4" id="KW-1185">Reference proteome</keyword>
<dbReference type="InterPro" id="IPR050902">
    <property type="entry name" value="ABC_Transporter_SBP"/>
</dbReference>
<dbReference type="KEGG" id="bsed:DN745_17775"/>
<evidence type="ECO:0000313" key="3">
    <source>
        <dbReference type="EMBL" id="AWV91079.1"/>
    </source>
</evidence>
<dbReference type="PROSITE" id="PS50983">
    <property type="entry name" value="FE_B12_PBP"/>
    <property type="match status" value="1"/>
</dbReference>
<reference evidence="3 4" key="1">
    <citation type="submission" date="2018-06" db="EMBL/GenBank/DDBJ databases">
        <title>Lujinxingia sediminis gen. nov. sp. nov., a new facultative anaerobic member of the class Deltaproteobacteria, and proposal of Lujinxingaceae fam. nov.</title>
        <authorList>
            <person name="Guo L.-Y."/>
            <person name="Li C.-M."/>
            <person name="Wang S."/>
            <person name="Du Z.-J."/>
        </authorList>
    </citation>
    <scope>NUCLEOTIDE SEQUENCE [LARGE SCALE GENOMIC DNA]</scope>
    <source>
        <strain evidence="3 4">FA350</strain>
    </source>
</reference>
<evidence type="ECO:0000259" key="2">
    <source>
        <dbReference type="PROSITE" id="PS50983"/>
    </source>
</evidence>
<dbReference type="Gene3D" id="3.40.50.1980">
    <property type="entry name" value="Nitrogenase molybdenum iron protein domain"/>
    <property type="match status" value="2"/>
</dbReference>
<dbReference type="OrthoDB" id="9797736at2"/>
<dbReference type="Proteomes" id="UP000249799">
    <property type="component" value="Chromosome"/>
</dbReference>
<dbReference type="Pfam" id="PF01497">
    <property type="entry name" value="Peripla_BP_2"/>
    <property type="match status" value="1"/>
</dbReference>
<evidence type="ECO:0000313" key="4">
    <source>
        <dbReference type="Proteomes" id="UP000249799"/>
    </source>
</evidence>
<gene>
    <name evidence="3" type="ORF">DN745_17775</name>
</gene>
<protein>
    <submittedName>
        <fullName evidence="3">Hemin ABC transporter substrate-binding protein</fullName>
    </submittedName>
</protein>
<evidence type="ECO:0000256" key="1">
    <source>
        <dbReference type="SAM" id="MobiDB-lite"/>
    </source>
</evidence>
<dbReference type="SUPFAM" id="SSF53807">
    <property type="entry name" value="Helical backbone' metal receptor"/>
    <property type="match status" value="1"/>
</dbReference>
<dbReference type="AlphaFoldDB" id="A0A2Z4FQ09"/>
<sequence>MCKMTEVSEMTKHRYIMTLLVSITLGGVGPVGCDRPEPPPAQKAGATDEVAAAPDADAQTPRVVTIGGTITEIAFALGAGEQIVAADKSSVYPEEVKKIAVLDLFRNIAAEPIIAQDPTLILATDQTNPKDALARVKGAGVDVVEISEDPGVDQARQRIRDIADVLGRAQQADALIAKMDQDLEAASQKVSACNKPARTLFVYARGPNTVFVAGRDTGARALVELAGGEPVHGDFSDFKPMSAEAIVAANPDAILMTDGGLRSLGGLEGLQRVKGLGETAAVKNKRVITREDLALLGFGPRLGQVVLELTDDLCLDAAPSDE</sequence>
<feature type="domain" description="Fe/B12 periplasmic-binding" evidence="2">
    <location>
        <begin position="62"/>
        <end position="321"/>
    </location>
</feature>
<proteinExistence type="predicted"/>
<name>A0A2Z4FQ09_9DELT</name>
<organism evidence="3 4">
    <name type="scientific">Bradymonas sediminis</name>
    <dbReference type="NCBI Taxonomy" id="1548548"/>
    <lineage>
        <taxon>Bacteria</taxon>
        <taxon>Deltaproteobacteria</taxon>
        <taxon>Bradymonadales</taxon>
        <taxon>Bradymonadaceae</taxon>
        <taxon>Bradymonas</taxon>
    </lineage>
</organism>
<dbReference type="PANTHER" id="PTHR30535">
    <property type="entry name" value="VITAMIN B12-BINDING PROTEIN"/>
    <property type="match status" value="1"/>
</dbReference>
<accession>A0A2Z4FQ09</accession>
<dbReference type="PANTHER" id="PTHR30535:SF4">
    <property type="entry name" value="HEMIN-BINDING PERIPLASMIC PROTEIN HMUT"/>
    <property type="match status" value="1"/>
</dbReference>
<dbReference type="EMBL" id="CP030032">
    <property type="protein sequence ID" value="AWV91079.1"/>
    <property type="molecule type" value="Genomic_DNA"/>
</dbReference>
<dbReference type="InterPro" id="IPR002491">
    <property type="entry name" value="ABC_transptr_periplasmic_BD"/>
</dbReference>